<dbReference type="PRINTS" id="PR00582">
    <property type="entry name" value="PRSTNOIDEP3R"/>
</dbReference>
<evidence type="ECO:0000256" key="12">
    <source>
        <dbReference type="ARBA" id="ARBA00046395"/>
    </source>
</evidence>
<reference evidence="15" key="1">
    <citation type="submission" date="2023-07" db="EMBL/GenBank/DDBJ databases">
        <authorList>
            <person name="Stuckert A."/>
        </authorList>
    </citation>
    <scope>NUCLEOTIDE SEQUENCE</scope>
</reference>
<dbReference type="InterPro" id="IPR000265">
    <property type="entry name" value="Prostglndn_EP3_rcpt"/>
</dbReference>
<comment type="subcellular location">
    <subcellularLocation>
        <location evidence="1">Cell membrane</location>
        <topology evidence="1">Multi-pass membrane protein</topology>
    </subcellularLocation>
</comment>
<name>A0ABN9KR39_9NEOB</name>
<feature type="domain" description="G-protein coupled receptors family 1 profile" evidence="14">
    <location>
        <begin position="60"/>
        <end position="189"/>
    </location>
</feature>
<evidence type="ECO:0000256" key="5">
    <source>
        <dbReference type="ARBA" id="ARBA00022989"/>
    </source>
</evidence>
<evidence type="ECO:0000256" key="13">
    <source>
        <dbReference type="SAM" id="Phobius"/>
    </source>
</evidence>
<dbReference type="EMBL" id="CAUEEQ010000001">
    <property type="protein sequence ID" value="CAJ0914892.1"/>
    <property type="molecule type" value="Genomic_DNA"/>
</dbReference>
<evidence type="ECO:0000256" key="8">
    <source>
        <dbReference type="ARBA" id="ARBA00023170"/>
    </source>
</evidence>
<dbReference type="SUPFAM" id="SSF81321">
    <property type="entry name" value="Family A G protein-coupled receptor-like"/>
    <property type="match status" value="1"/>
</dbReference>
<proteinExistence type="predicted"/>
<feature type="transmembrane region" description="Helical" evidence="13">
    <location>
        <begin position="47"/>
        <end position="69"/>
    </location>
</feature>
<accession>A0ABN9KR39</accession>
<dbReference type="Pfam" id="PF00001">
    <property type="entry name" value="7tm_1"/>
    <property type="match status" value="1"/>
</dbReference>
<keyword evidence="10" id="KW-0807">Transducer</keyword>
<feature type="transmembrane region" description="Helical" evidence="13">
    <location>
        <begin position="168"/>
        <end position="195"/>
    </location>
</feature>
<dbReference type="InterPro" id="IPR008365">
    <property type="entry name" value="Prostanoid_rcpt"/>
</dbReference>
<dbReference type="PANTHER" id="PTHR11866:SF10">
    <property type="entry name" value="PROSTAGLANDIN E2 RECEPTOR EP3 SUBTYPE"/>
    <property type="match status" value="1"/>
</dbReference>
<evidence type="ECO:0000256" key="6">
    <source>
        <dbReference type="ARBA" id="ARBA00023040"/>
    </source>
</evidence>
<keyword evidence="7 13" id="KW-0472">Membrane</keyword>
<comment type="subunit">
    <text evidence="12">Interacts (via C-terminus) with MKLN1.</text>
</comment>
<keyword evidence="3" id="KW-1003">Cell membrane</keyword>
<keyword evidence="5 13" id="KW-1133">Transmembrane helix</keyword>
<evidence type="ECO:0000256" key="1">
    <source>
        <dbReference type="ARBA" id="ARBA00004651"/>
    </source>
</evidence>
<sequence>MEFSPDPCDLFNTSGNMWDPNTSNVMRERSWTNLSSKVEDCGGSVSVAFPLSMMITGLVGNSLAMLMIYQSYKKKESKRKHSFLLCIGFLALTDFTGQLLTSPIVISVYLAKRQWSNVDPSGHLCPFFGLSMIMFGLCPLFIASAMAIERTLAIRSPHWYSSNMRTRVTITVLLCIWGAVLGFALLPIVGLGQYTLQWPGTWCFISTDHKAPRNVAFAATFASLGLLSLGTTFTCNLATIKALVTRCKSRGSASQASRQWERITMETMIQLMGIISGFHLCHAAIFTQCLSYGGVMNTDLN</sequence>
<keyword evidence="8" id="KW-0675">Receptor</keyword>
<evidence type="ECO:0000259" key="14">
    <source>
        <dbReference type="PROSITE" id="PS50262"/>
    </source>
</evidence>
<keyword evidence="4 13" id="KW-0812">Transmembrane</keyword>
<dbReference type="Proteomes" id="UP001176940">
    <property type="component" value="Unassembled WGS sequence"/>
</dbReference>
<evidence type="ECO:0000256" key="2">
    <source>
        <dbReference type="ARBA" id="ARBA00015397"/>
    </source>
</evidence>
<feature type="transmembrane region" description="Helical" evidence="13">
    <location>
        <begin position="215"/>
        <end position="240"/>
    </location>
</feature>
<evidence type="ECO:0000256" key="3">
    <source>
        <dbReference type="ARBA" id="ARBA00022475"/>
    </source>
</evidence>
<protein>
    <recommendedName>
        <fullName evidence="2">Prostaglandin E2 receptor EP3 subtype</fullName>
    </recommendedName>
    <alternativeName>
        <fullName evidence="11">Prostanoid EP3 receptor</fullName>
    </alternativeName>
</protein>
<dbReference type="InterPro" id="IPR001244">
    <property type="entry name" value="Prostglndn_DP_rcpt"/>
</dbReference>
<organism evidence="15 16">
    <name type="scientific">Ranitomeya imitator</name>
    <name type="common">mimic poison frog</name>
    <dbReference type="NCBI Taxonomy" id="111125"/>
    <lineage>
        <taxon>Eukaryota</taxon>
        <taxon>Metazoa</taxon>
        <taxon>Chordata</taxon>
        <taxon>Craniata</taxon>
        <taxon>Vertebrata</taxon>
        <taxon>Euteleostomi</taxon>
        <taxon>Amphibia</taxon>
        <taxon>Batrachia</taxon>
        <taxon>Anura</taxon>
        <taxon>Neobatrachia</taxon>
        <taxon>Hyloidea</taxon>
        <taxon>Dendrobatidae</taxon>
        <taxon>Dendrobatinae</taxon>
        <taxon>Ranitomeya</taxon>
    </lineage>
</organism>
<dbReference type="InterPro" id="IPR017452">
    <property type="entry name" value="GPCR_Rhodpsn_7TM"/>
</dbReference>
<dbReference type="PANTHER" id="PTHR11866">
    <property type="entry name" value="G-PROTEIN COUPLED RECEPTOR FAMILY 1 MEMBER"/>
    <property type="match status" value="1"/>
</dbReference>
<evidence type="ECO:0000313" key="16">
    <source>
        <dbReference type="Proteomes" id="UP001176940"/>
    </source>
</evidence>
<keyword evidence="6" id="KW-0297">G-protein coupled receptor</keyword>
<dbReference type="InterPro" id="IPR000276">
    <property type="entry name" value="GPCR_Rhodpsn"/>
</dbReference>
<dbReference type="Gene3D" id="1.20.1070.10">
    <property type="entry name" value="Rhodopsin 7-helix transmembrane proteins"/>
    <property type="match status" value="1"/>
</dbReference>
<dbReference type="PRINTS" id="PR00428">
    <property type="entry name" value="PROSTAGLNDNR"/>
</dbReference>
<evidence type="ECO:0000256" key="10">
    <source>
        <dbReference type="ARBA" id="ARBA00023224"/>
    </source>
</evidence>
<gene>
    <name evidence="15" type="ORF">RIMI_LOCUS15129</name>
</gene>
<evidence type="ECO:0000256" key="7">
    <source>
        <dbReference type="ARBA" id="ARBA00023136"/>
    </source>
</evidence>
<keyword evidence="16" id="KW-1185">Reference proteome</keyword>
<evidence type="ECO:0000256" key="4">
    <source>
        <dbReference type="ARBA" id="ARBA00022692"/>
    </source>
</evidence>
<keyword evidence="9" id="KW-0325">Glycoprotein</keyword>
<dbReference type="PROSITE" id="PS50262">
    <property type="entry name" value="G_PROTEIN_RECEP_F1_2"/>
    <property type="match status" value="1"/>
</dbReference>
<evidence type="ECO:0000256" key="9">
    <source>
        <dbReference type="ARBA" id="ARBA00023180"/>
    </source>
</evidence>
<evidence type="ECO:0000313" key="15">
    <source>
        <dbReference type="EMBL" id="CAJ0914892.1"/>
    </source>
</evidence>
<feature type="transmembrane region" description="Helical" evidence="13">
    <location>
        <begin position="126"/>
        <end position="148"/>
    </location>
</feature>
<feature type="transmembrane region" description="Helical" evidence="13">
    <location>
        <begin position="81"/>
        <end position="106"/>
    </location>
</feature>
<evidence type="ECO:0000256" key="11">
    <source>
        <dbReference type="ARBA" id="ARBA00031591"/>
    </source>
</evidence>
<comment type="caution">
    <text evidence="15">The sequence shown here is derived from an EMBL/GenBank/DDBJ whole genome shotgun (WGS) entry which is preliminary data.</text>
</comment>
<dbReference type="PRINTS" id="PR01788">
    <property type="entry name" value="PROSTANOIDR"/>
</dbReference>